<comment type="caution">
    <text evidence="1">The sequence shown here is derived from an EMBL/GenBank/DDBJ whole genome shotgun (WGS) entry which is preliminary data.</text>
</comment>
<dbReference type="AlphaFoldDB" id="A0A327RKU0"/>
<organism evidence="1 2">
    <name type="scientific">Olleya aquimaris</name>
    <dbReference type="NCBI Taxonomy" id="639310"/>
    <lineage>
        <taxon>Bacteria</taxon>
        <taxon>Pseudomonadati</taxon>
        <taxon>Bacteroidota</taxon>
        <taxon>Flavobacteriia</taxon>
        <taxon>Flavobacteriales</taxon>
        <taxon>Flavobacteriaceae</taxon>
    </lineage>
</organism>
<dbReference type="RefSeq" id="WP_111659422.1">
    <property type="nucleotide sequence ID" value="NZ_QLLO01000003.1"/>
</dbReference>
<evidence type="ECO:0000313" key="2">
    <source>
        <dbReference type="Proteomes" id="UP000248703"/>
    </source>
</evidence>
<sequence length="156" mass="17376">MKNSIKNSIYVYALLFLSILFIGCGGTKNLGSVSQEVKKHFGEMNFTTTTTSEKNLTKLKTYKGKENFADKTGKVIEIRWLLVVKGDGKVSAVYAGAESQKVSNVFTMTEENINDRVDECLGMEGASLRDCYNQLMRDLMSECVSDNTNCDLVIWG</sequence>
<dbReference type="PROSITE" id="PS51257">
    <property type="entry name" value="PROKAR_LIPOPROTEIN"/>
    <property type="match status" value="1"/>
</dbReference>
<keyword evidence="2" id="KW-1185">Reference proteome</keyword>
<accession>A0A327RKU0</accession>
<gene>
    <name evidence="1" type="ORF">LY08_01082</name>
</gene>
<protein>
    <submittedName>
        <fullName evidence="1">Uncharacterized protein</fullName>
    </submittedName>
</protein>
<name>A0A327RKU0_9FLAO</name>
<proteinExistence type="predicted"/>
<evidence type="ECO:0000313" key="1">
    <source>
        <dbReference type="EMBL" id="RAJ16224.1"/>
    </source>
</evidence>
<reference evidence="1 2" key="1">
    <citation type="submission" date="2018-06" db="EMBL/GenBank/DDBJ databases">
        <title>Genomic Encyclopedia of Archaeal and Bacterial Type Strains, Phase II (KMG-II): from individual species to whole genera.</title>
        <authorList>
            <person name="Goeker M."/>
        </authorList>
    </citation>
    <scope>NUCLEOTIDE SEQUENCE [LARGE SCALE GENOMIC DNA]</scope>
    <source>
        <strain evidence="1 2">DSM 24464</strain>
    </source>
</reference>
<dbReference type="EMBL" id="QLLO01000003">
    <property type="protein sequence ID" value="RAJ16224.1"/>
    <property type="molecule type" value="Genomic_DNA"/>
</dbReference>
<dbReference type="Proteomes" id="UP000248703">
    <property type="component" value="Unassembled WGS sequence"/>
</dbReference>